<name>A0A843TZ00_COLES</name>
<dbReference type="GO" id="GO:0044613">
    <property type="term" value="C:nuclear pore central transport channel"/>
    <property type="evidence" value="ECO:0007669"/>
    <property type="project" value="TreeGrafter"/>
</dbReference>
<dbReference type="OrthoDB" id="6162375at2759"/>
<evidence type="ECO:0000313" key="2">
    <source>
        <dbReference type="Proteomes" id="UP000652761"/>
    </source>
</evidence>
<dbReference type="EMBL" id="NMUH01000292">
    <property type="protein sequence ID" value="MQL76335.1"/>
    <property type="molecule type" value="Genomic_DNA"/>
</dbReference>
<evidence type="ECO:0008006" key="3">
    <source>
        <dbReference type="Google" id="ProtNLM"/>
    </source>
</evidence>
<evidence type="ECO:0000313" key="1">
    <source>
        <dbReference type="EMBL" id="MQL76335.1"/>
    </source>
</evidence>
<gene>
    <name evidence="1" type="ORF">Taro_008727</name>
</gene>
<feature type="non-terminal residue" evidence="1">
    <location>
        <position position="288"/>
    </location>
</feature>
<dbReference type="GO" id="GO:0006999">
    <property type="term" value="P:nuclear pore organization"/>
    <property type="evidence" value="ECO:0007669"/>
    <property type="project" value="TreeGrafter"/>
</dbReference>
<dbReference type="PANTHER" id="PTHR13000">
    <property type="entry name" value="NUCLEOPORIN P54"/>
    <property type="match status" value="1"/>
</dbReference>
<dbReference type="InterPro" id="IPR024864">
    <property type="entry name" value="Nup54/Nup57/Nup44"/>
</dbReference>
<feature type="non-terminal residue" evidence="1">
    <location>
        <position position="1"/>
    </location>
</feature>
<dbReference type="AlphaFoldDB" id="A0A843TZ00"/>
<protein>
    <recommendedName>
        <fullName evidence="3">Nucleoporin Nup54 alpha-helical domain-containing protein</fullName>
    </recommendedName>
</protein>
<accession>A0A843TZ00</accession>
<organism evidence="1 2">
    <name type="scientific">Colocasia esculenta</name>
    <name type="common">Wild taro</name>
    <name type="synonym">Arum esculentum</name>
    <dbReference type="NCBI Taxonomy" id="4460"/>
    <lineage>
        <taxon>Eukaryota</taxon>
        <taxon>Viridiplantae</taxon>
        <taxon>Streptophyta</taxon>
        <taxon>Embryophyta</taxon>
        <taxon>Tracheophyta</taxon>
        <taxon>Spermatophyta</taxon>
        <taxon>Magnoliopsida</taxon>
        <taxon>Liliopsida</taxon>
        <taxon>Araceae</taxon>
        <taxon>Aroideae</taxon>
        <taxon>Colocasieae</taxon>
        <taxon>Colocasia</taxon>
    </lineage>
</organism>
<sequence>SADPAQLTPLVPQELSVLKNNPPLSPLLPVSFPPNTRRLFTGASSLSARTGLVRAEAGDWLAAGSGEGEMFGTPSTTPAFGTPSSTPAFCTPPSTPAFGTPLTPSFAATGSSSLFPFLSPFTQTQQQQSPFTPFQQQQTPQPFGFQPQPSTSLPPFGNVPSQQQLTTQMAPVAPLPLPLADRDIQAIVDAYREDPSNPKYSFRHLLFSVTDPAARVKPVAISDILWAESMGKLEGMDSADRERLWPQLVQGFKDLSDRIKVHNFRYSVCIYAFQFAMLHLSLYQPVLC</sequence>
<dbReference type="PANTHER" id="PTHR13000:SF0">
    <property type="entry name" value="NUCLEOPORIN P54"/>
    <property type="match status" value="1"/>
</dbReference>
<dbReference type="GO" id="GO:0006607">
    <property type="term" value="P:NLS-bearing protein import into nucleus"/>
    <property type="evidence" value="ECO:0007669"/>
    <property type="project" value="TreeGrafter"/>
</dbReference>
<comment type="caution">
    <text evidence="1">The sequence shown here is derived from an EMBL/GenBank/DDBJ whole genome shotgun (WGS) entry which is preliminary data.</text>
</comment>
<dbReference type="GO" id="GO:0036228">
    <property type="term" value="P:protein localization to nuclear inner membrane"/>
    <property type="evidence" value="ECO:0007669"/>
    <property type="project" value="TreeGrafter"/>
</dbReference>
<dbReference type="Proteomes" id="UP000652761">
    <property type="component" value="Unassembled WGS sequence"/>
</dbReference>
<reference evidence="1" key="1">
    <citation type="submission" date="2017-07" db="EMBL/GenBank/DDBJ databases">
        <title>Taro Niue Genome Assembly and Annotation.</title>
        <authorList>
            <person name="Atibalentja N."/>
            <person name="Keating K."/>
            <person name="Fields C.J."/>
        </authorList>
    </citation>
    <scope>NUCLEOTIDE SEQUENCE</scope>
    <source>
        <strain evidence="1">Niue_2</strain>
        <tissue evidence="1">Leaf</tissue>
    </source>
</reference>
<keyword evidence="2" id="KW-1185">Reference proteome</keyword>
<dbReference type="GO" id="GO:0017056">
    <property type="term" value="F:structural constituent of nuclear pore"/>
    <property type="evidence" value="ECO:0007669"/>
    <property type="project" value="TreeGrafter"/>
</dbReference>
<proteinExistence type="predicted"/>